<dbReference type="PROSITE" id="PS00028">
    <property type="entry name" value="ZINC_FINGER_C2H2_1"/>
    <property type="match status" value="6"/>
</dbReference>
<dbReference type="InterPro" id="IPR013087">
    <property type="entry name" value="Znf_C2H2_type"/>
</dbReference>
<evidence type="ECO:0000256" key="5">
    <source>
        <dbReference type="ARBA" id="ARBA00022833"/>
    </source>
</evidence>
<dbReference type="InterPro" id="IPR036236">
    <property type="entry name" value="Znf_C2H2_sf"/>
</dbReference>
<keyword evidence="3" id="KW-0677">Repeat</keyword>
<evidence type="ECO:0000313" key="14">
    <source>
        <dbReference type="Proteomes" id="UP000245119"/>
    </source>
</evidence>
<evidence type="ECO:0000256" key="3">
    <source>
        <dbReference type="ARBA" id="ARBA00022737"/>
    </source>
</evidence>
<dbReference type="GO" id="GO:0003677">
    <property type="term" value="F:DNA binding"/>
    <property type="evidence" value="ECO:0007669"/>
    <property type="project" value="UniProtKB-KW"/>
</dbReference>
<keyword evidence="9" id="KW-0539">Nucleus</keyword>
<accession>A0A2T7ND04</accession>
<dbReference type="EMBL" id="PZQS01000014">
    <property type="protein sequence ID" value="PVD19049.1"/>
    <property type="molecule type" value="Genomic_DNA"/>
</dbReference>
<keyword evidence="5" id="KW-0862">Zinc</keyword>
<evidence type="ECO:0000256" key="2">
    <source>
        <dbReference type="ARBA" id="ARBA00022723"/>
    </source>
</evidence>
<feature type="compositionally biased region" description="Basic and acidic residues" evidence="11">
    <location>
        <begin position="504"/>
        <end position="519"/>
    </location>
</feature>
<dbReference type="PANTHER" id="PTHR24394">
    <property type="entry name" value="ZINC FINGER PROTEIN"/>
    <property type="match status" value="1"/>
</dbReference>
<dbReference type="OrthoDB" id="3444203at2759"/>
<feature type="domain" description="C2H2-type" evidence="12">
    <location>
        <begin position="199"/>
        <end position="227"/>
    </location>
</feature>
<evidence type="ECO:0000256" key="11">
    <source>
        <dbReference type="SAM" id="MobiDB-lite"/>
    </source>
</evidence>
<dbReference type="Pfam" id="PF00096">
    <property type="entry name" value="zf-C2H2"/>
    <property type="match status" value="4"/>
</dbReference>
<comment type="caution">
    <text evidence="13">The sequence shown here is derived from an EMBL/GenBank/DDBJ whole genome shotgun (WGS) entry which is preliminary data.</text>
</comment>
<sequence length="582" mass="66002">MDKNKDQFNNLSPDPDPDIVINEDTMPHTHLKESYIYKRNMHLNIFIGPTCKQKFEEQHQPDSEVFKKTVCRTATKAKILQTPSQHMNPQFSYMSSQDFSLKKVQNALTDHKEVKNTDRSTGRKAEAVLTRVLGGKSAEPVKTRQHSADGIVTTGNVFGVPEWSKRRKRIIRSLERRTRGQHRQNKLKSKCAVRAQIALVCSICGEQFKKSDNLVSHFHQQHHGEKKPFKCVHCDTKLSSIISLTVHVRRHTGEKPFVCQICNAAFAQSSHLIGHKLTHSGYKPYKCVECGTSFSSSSHLTVHMRSHSGVRPFLCHECGAAFTASGHLKVHMRKHTGERPFVCSECGAAFSQSGNLREHKKKHEDKLPGHNMEDAYKTTMDYLYIRFDVLNHWRQFGVMCGLSTDTEIASFLLRHYEDTCSQQPTREFCAACQAPLPLVCDLCSFRSGRVKTAPTNSSITMVLEKEEISKEDPVQTMDPEKMKNGRWQFCVVQTAEEDQAMNESRTHASDRQEQIRVSDPKVPAQQQDLTFVKTDDLAEENKSDDTGDDCVTEEQPEDEFMGLSVDFSSSSESEEVTGQFTV</sequence>
<feature type="compositionally biased region" description="Basic and acidic residues" evidence="11">
    <location>
        <begin position="533"/>
        <end position="545"/>
    </location>
</feature>
<evidence type="ECO:0000256" key="7">
    <source>
        <dbReference type="ARBA" id="ARBA00023125"/>
    </source>
</evidence>
<feature type="domain" description="C2H2-type" evidence="12">
    <location>
        <begin position="341"/>
        <end position="368"/>
    </location>
</feature>
<protein>
    <recommendedName>
        <fullName evidence="12">C2H2-type domain-containing protein</fullName>
    </recommendedName>
</protein>
<proteinExistence type="predicted"/>
<evidence type="ECO:0000256" key="8">
    <source>
        <dbReference type="ARBA" id="ARBA00023163"/>
    </source>
</evidence>
<dbReference type="Proteomes" id="UP000245119">
    <property type="component" value="Linkage Group LG14"/>
</dbReference>
<reference evidence="13 14" key="1">
    <citation type="submission" date="2018-04" db="EMBL/GenBank/DDBJ databases">
        <title>The genome of golden apple snail Pomacea canaliculata provides insight into stress tolerance and invasive adaptation.</title>
        <authorList>
            <person name="Liu C."/>
            <person name="Liu B."/>
            <person name="Ren Y."/>
            <person name="Zhang Y."/>
            <person name="Wang H."/>
            <person name="Li S."/>
            <person name="Jiang F."/>
            <person name="Yin L."/>
            <person name="Zhang G."/>
            <person name="Qian W."/>
            <person name="Fan W."/>
        </authorList>
    </citation>
    <scope>NUCLEOTIDE SEQUENCE [LARGE SCALE GENOMIC DNA]</scope>
    <source>
        <strain evidence="13">SZHN2017</strain>
        <tissue evidence="13">Muscle</tissue>
    </source>
</reference>
<dbReference type="GO" id="GO:0000981">
    <property type="term" value="F:DNA-binding transcription factor activity, RNA polymerase II-specific"/>
    <property type="evidence" value="ECO:0007669"/>
    <property type="project" value="TreeGrafter"/>
</dbReference>
<dbReference type="FunFam" id="3.30.160.60:FF:000875">
    <property type="entry name" value="zinc finger protein 236 isoform X7"/>
    <property type="match status" value="1"/>
</dbReference>
<organism evidence="13 14">
    <name type="scientific">Pomacea canaliculata</name>
    <name type="common">Golden apple snail</name>
    <dbReference type="NCBI Taxonomy" id="400727"/>
    <lineage>
        <taxon>Eukaryota</taxon>
        <taxon>Metazoa</taxon>
        <taxon>Spiralia</taxon>
        <taxon>Lophotrochozoa</taxon>
        <taxon>Mollusca</taxon>
        <taxon>Gastropoda</taxon>
        <taxon>Caenogastropoda</taxon>
        <taxon>Architaenioglossa</taxon>
        <taxon>Ampullarioidea</taxon>
        <taxon>Ampullariidae</taxon>
        <taxon>Pomacea</taxon>
    </lineage>
</organism>
<dbReference type="AlphaFoldDB" id="A0A2T7ND04"/>
<comment type="subcellular location">
    <subcellularLocation>
        <location evidence="1">Nucleus</location>
    </subcellularLocation>
</comment>
<keyword evidence="2" id="KW-0479">Metal-binding</keyword>
<keyword evidence="8" id="KW-0804">Transcription</keyword>
<evidence type="ECO:0000256" key="10">
    <source>
        <dbReference type="PROSITE-ProRule" id="PRU00042"/>
    </source>
</evidence>
<dbReference type="Gene3D" id="3.30.160.60">
    <property type="entry name" value="Classic Zinc Finger"/>
    <property type="match status" value="5"/>
</dbReference>
<dbReference type="FunFam" id="3.30.160.60:FF:000176">
    <property type="entry name" value="zinc finger protein 70"/>
    <property type="match status" value="1"/>
</dbReference>
<evidence type="ECO:0000256" key="6">
    <source>
        <dbReference type="ARBA" id="ARBA00023015"/>
    </source>
</evidence>
<dbReference type="FunFam" id="3.30.160.60:FF:000512">
    <property type="entry name" value="zinc finger protein 197 isoform X1"/>
    <property type="match status" value="1"/>
</dbReference>
<dbReference type="PROSITE" id="PS50157">
    <property type="entry name" value="ZINC_FINGER_C2H2_2"/>
    <property type="match status" value="6"/>
</dbReference>
<dbReference type="STRING" id="400727.A0A2T7ND04"/>
<keyword evidence="14" id="KW-1185">Reference proteome</keyword>
<dbReference type="GO" id="GO:0008270">
    <property type="term" value="F:zinc ion binding"/>
    <property type="evidence" value="ECO:0007669"/>
    <property type="project" value="UniProtKB-KW"/>
</dbReference>
<keyword evidence="4 10" id="KW-0863">Zinc-finger</keyword>
<dbReference type="GO" id="GO:0005634">
    <property type="term" value="C:nucleus"/>
    <property type="evidence" value="ECO:0007669"/>
    <property type="project" value="UniProtKB-SubCell"/>
</dbReference>
<feature type="domain" description="C2H2-type" evidence="12">
    <location>
        <begin position="257"/>
        <end position="284"/>
    </location>
</feature>
<evidence type="ECO:0000256" key="4">
    <source>
        <dbReference type="ARBA" id="ARBA00022771"/>
    </source>
</evidence>
<dbReference type="PANTHER" id="PTHR24394:SF44">
    <property type="entry name" value="ZINC FINGER PROTEIN 271-LIKE"/>
    <property type="match status" value="1"/>
</dbReference>
<evidence type="ECO:0000256" key="1">
    <source>
        <dbReference type="ARBA" id="ARBA00004123"/>
    </source>
</evidence>
<feature type="domain" description="C2H2-type" evidence="12">
    <location>
        <begin position="313"/>
        <end position="340"/>
    </location>
</feature>
<feature type="domain" description="C2H2-type" evidence="12">
    <location>
        <begin position="285"/>
        <end position="312"/>
    </location>
</feature>
<name>A0A2T7ND04_POMCA</name>
<evidence type="ECO:0000259" key="12">
    <source>
        <dbReference type="PROSITE" id="PS50157"/>
    </source>
</evidence>
<keyword evidence="6" id="KW-0805">Transcription regulation</keyword>
<dbReference type="SMART" id="SM00355">
    <property type="entry name" value="ZnF_C2H2"/>
    <property type="match status" value="6"/>
</dbReference>
<dbReference type="SUPFAM" id="SSF57667">
    <property type="entry name" value="beta-beta-alpha zinc fingers"/>
    <property type="match status" value="3"/>
</dbReference>
<evidence type="ECO:0000313" key="13">
    <source>
        <dbReference type="EMBL" id="PVD19049.1"/>
    </source>
</evidence>
<feature type="region of interest" description="Disordered" evidence="11">
    <location>
        <begin position="498"/>
        <end position="582"/>
    </location>
</feature>
<feature type="domain" description="C2H2-type" evidence="12">
    <location>
        <begin position="229"/>
        <end position="256"/>
    </location>
</feature>
<dbReference type="FunFam" id="3.30.160.60:FF:001228">
    <property type="entry name" value="Zinc finger protein 236"/>
    <property type="match status" value="1"/>
</dbReference>
<evidence type="ECO:0000256" key="9">
    <source>
        <dbReference type="ARBA" id="ARBA00023242"/>
    </source>
</evidence>
<keyword evidence="7" id="KW-0238">DNA-binding</keyword>
<gene>
    <name evidence="13" type="ORF">C0Q70_21608</name>
</gene>
<feature type="compositionally biased region" description="Acidic residues" evidence="11">
    <location>
        <begin position="546"/>
        <end position="560"/>
    </location>
</feature>